<dbReference type="GO" id="GO:0006606">
    <property type="term" value="P:protein import into nucleus"/>
    <property type="evidence" value="ECO:0007669"/>
    <property type="project" value="TreeGrafter"/>
</dbReference>
<evidence type="ECO:0000259" key="9">
    <source>
        <dbReference type="PROSITE" id="PS50166"/>
    </source>
</evidence>
<name>A0A8X8YWG3_SALSN</name>
<dbReference type="GO" id="GO:0031267">
    <property type="term" value="F:small GTPase binding"/>
    <property type="evidence" value="ECO:0007669"/>
    <property type="project" value="InterPro"/>
</dbReference>
<reference evidence="10" key="1">
    <citation type="submission" date="2018-01" db="EMBL/GenBank/DDBJ databases">
        <authorList>
            <person name="Mao J.F."/>
        </authorList>
    </citation>
    <scope>NUCLEOTIDE SEQUENCE</scope>
    <source>
        <strain evidence="10">Huo1</strain>
        <tissue evidence="10">Leaf</tissue>
    </source>
</reference>
<keyword evidence="5" id="KW-0963">Cytoplasm</keyword>
<feature type="region of interest" description="Disordered" evidence="8">
    <location>
        <begin position="689"/>
        <end position="796"/>
    </location>
</feature>
<dbReference type="Gene3D" id="1.25.10.10">
    <property type="entry name" value="Leucine-rich Repeat Variant"/>
    <property type="match status" value="1"/>
</dbReference>
<dbReference type="GO" id="GO:0005049">
    <property type="term" value="F:nuclear export signal receptor activity"/>
    <property type="evidence" value="ECO:0007669"/>
    <property type="project" value="TreeGrafter"/>
</dbReference>
<dbReference type="Pfam" id="PF03378">
    <property type="entry name" value="CAS_CSE1"/>
    <property type="match status" value="1"/>
</dbReference>
<dbReference type="InterPro" id="IPR013713">
    <property type="entry name" value="XPO2_central"/>
</dbReference>
<evidence type="ECO:0000256" key="6">
    <source>
        <dbReference type="ARBA" id="ARBA00022927"/>
    </source>
</evidence>
<keyword evidence="7" id="KW-0539">Nucleus</keyword>
<accession>A0A8X8YWG3</accession>
<evidence type="ECO:0000313" key="10">
    <source>
        <dbReference type="EMBL" id="KAG6437782.1"/>
    </source>
</evidence>
<keyword evidence="11" id="KW-1185">Reference proteome</keyword>
<dbReference type="InterPro" id="IPR005043">
    <property type="entry name" value="XPO2_C"/>
</dbReference>
<protein>
    <recommendedName>
        <fullName evidence="9">Importin N-terminal domain-containing protein</fullName>
    </recommendedName>
</protein>
<evidence type="ECO:0000256" key="3">
    <source>
        <dbReference type="ARBA" id="ARBA00008669"/>
    </source>
</evidence>
<dbReference type="Pfam" id="PF08506">
    <property type="entry name" value="Cse1"/>
    <property type="match status" value="1"/>
</dbReference>
<evidence type="ECO:0000313" key="11">
    <source>
        <dbReference type="Proteomes" id="UP000298416"/>
    </source>
</evidence>
<proteinExistence type="inferred from homology"/>
<dbReference type="InterPro" id="IPR001494">
    <property type="entry name" value="Importin-beta_N"/>
</dbReference>
<dbReference type="AlphaFoldDB" id="A0A8X8YWG3"/>
<dbReference type="Proteomes" id="UP000298416">
    <property type="component" value="Unassembled WGS sequence"/>
</dbReference>
<evidence type="ECO:0000256" key="5">
    <source>
        <dbReference type="ARBA" id="ARBA00022490"/>
    </source>
</evidence>
<dbReference type="SUPFAM" id="SSF48371">
    <property type="entry name" value="ARM repeat"/>
    <property type="match status" value="1"/>
</dbReference>
<feature type="region of interest" description="Disordered" evidence="8">
    <location>
        <begin position="648"/>
        <end position="668"/>
    </location>
</feature>
<dbReference type="PANTHER" id="PTHR10997">
    <property type="entry name" value="IMPORTIN-7, 8, 11"/>
    <property type="match status" value="1"/>
</dbReference>
<feature type="domain" description="Importin N-terminal" evidence="9">
    <location>
        <begin position="31"/>
        <end position="107"/>
    </location>
</feature>
<sequence length="908" mass="101052">MAMEWNAETLQFLSQCFINTLSPLPEPRRHAEAALAEAADRPNYGLAVLRLVAEPAVDEQIRQSAAVNFKNHLKARWAQNPDDPDRVGVPDTEKEQIKGLIVRLMVTATPKIQAQLSEALTVIGNHDFPKQWRALLPELVVTLDELSQANDYVSVNGILATVDSLLKKFRYEYQTNDLLLDLKYCLDNFAPPLLQVFQRTARYLDQAVASGSANAIVLKGYIESQTLCCWIFHSFNYMDLPEFFEDHMDEWMVEFNKYLTVKYSALEDSGSDGLAVVDDLRAVVCENISLYMKRDEEPFQRYLSGFVEAVWGLLVAASNSSSRESLTVTAIKFLTTVSTSVHHTLFARDDILQQICQSVVIPNVMLRDEDEELFEMNYIEFIRRDMEGSDLETRRRIACELLKGIALNYKERVAEKVSAQIQGLLASFSQNPAANWKHKDCAIYLVVSLATKKASGTSVSTDLVDVESFFGSVIVPELRNQDVDGFPMLKAGALKFFTMFRNQIPKAVAVSLLPDVVRFLVSESNVVHSYAASCIEKLLLVKDEGGRARYSAEDISPFLLALMTNLFGALQKAESEENHYVMRCIVRVLGVANISHEVALPCTNGLATPKGSLIGGGVEEPAGVAAYCMVGVKLMGGKAIRRREKNYRAAHDGGNSTRLPPPPVASSIDALPSKLRKLMSFAGSAKEPLNFGKKKIGDGADKAARSVEGTESSTAGMKRKRDGKDLMEQQKGQGDEDPEMSKNEKKKKKRKSKVADDLRFKALDTPAAGSRKKERKKKLLEAKKKKQQKVQTEDDMDFRGREEIKFGDIVQAPPKLTAVPKLESMMLHKKGFVYRQSKPTENVKDGNQGQGYPVPVMRASRELIRLSVLPSKDAKKEPPIDVEIDHGPIVDCFGLVTQSQGEESEHNS</sequence>
<evidence type="ECO:0000256" key="2">
    <source>
        <dbReference type="ARBA" id="ARBA00004496"/>
    </source>
</evidence>
<reference evidence="10" key="2">
    <citation type="submission" date="2020-08" db="EMBL/GenBank/DDBJ databases">
        <title>Plant Genome Project.</title>
        <authorList>
            <person name="Zhang R.-G."/>
        </authorList>
    </citation>
    <scope>NUCLEOTIDE SEQUENCE</scope>
    <source>
        <strain evidence="10">Huo1</strain>
        <tissue evidence="10">Leaf</tissue>
    </source>
</reference>
<dbReference type="GO" id="GO:0006611">
    <property type="term" value="P:protein export from nucleus"/>
    <property type="evidence" value="ECO:0007669"/>
    <property type="project" value="TreeGrafter"/>
</dbReference>
<dbReference type="PANTHER" id="PTHR10997:SF8">
    <property type="entry name" value="EXPORTIN-2"/>
    <property type="match status" value="1"/>
</dbReference>
<dbReference type="InterPro" id="IPR011989">
    <property type="entry name" value="ARM-like"/>
</dbReference>
<evidence type="ECO:0000256" key="4">
    <source>
        <dbReference type="ARBA" id="ARBA00022448"/>
    </source>
</evidence>
<feature type="compositionally biased region" description="Basic and acidic residues" evidence="8">
    <location>
        <begin position="753"/>
        <end position="762"/>
    </location>
</feature>
<evidence type="ECO:0000256" key="1">
    <source>
        <dbReference type="ARBA" id="ARBA00004123"/>
    </source>
</evidence>
<dbReference type="PROSITE" id="PS50166">
    <property type="entry name" value="IMPORTIN_B_NT"/>
    <property type="match status" value="1"/>
</dbReference>
<dbReference type="GO" id="GO:0005829">
    <property type="term" value="C:cytosol"/>
    <property type="evidence" value="ECO:0007669"/>
    <property type="project" value="TreeGrafter"/>
</dbReference>
<evidence type="ECO:0000256" key="8">
    <source>
        <dbReference type="SAM" id="MobiDB-lite"/>
    </source>
</evidence>
<feature type="compositionally biased region" description="Basic residues" evidence="8">
    <location>
        <begin position="770"/>
        <end position="788"/>
    </location>
</feature>
<dbReference type="Pfam" id="PF03810">
    <property type="entry name" value="IBN_N"/>
    <property type="match status" value="1"/>
</dbReference>
<organism evidence="10">
    <name type="scientific">Salvia splendens</name>
    <name type="common">Scarlet sage</name>
    <dbReference type="NCBI Taxonomy" id="180675"/>
    <lineage>
        <taxon>Eukaryota</taxon>
        <taxon>Viridiplantae</taxon>
        <taxon>Streptophyta</taxon>
        <taxon>Embryophyta</taxon>
        <taxon>Tracheophyta</taxon>
        <taxon>Spermatophyta</taxon>
        <taxon>Magnoliopsida</taxon>
        <taxon>eudicotyledons</taxon>
        <taxon>Gunneridae</taxon>
        <taxon>Pentapetalae</taxon>
        <taxon>asterids</taxon>
        <taxon>lamiids</taxon>
        <taxon>Lamiales</taxon>
        <taxon>Lamiaceae</taxon>
        <taxon>Nepetoideae</taxon>
        <taxon>Mentheae</taxon>
        <taxon>Salviinae</taxon>
        <taxon>Salvia</taxon>
        <taxon>Salvia subgen. Calosphace</taxon>
        <taxon>core Calosphace</taxon>
    </lineage>
</organism>
<keyword evidence="6" id="KW-0653">Protein transport</keyword>
<dbReference type="EMBL" id="PNBA02000001">
    <property type="protein sequence ID" value="KAG6437782.1"/>
    <property type="molecule type" value="Genomic_DNA"/>
</dbReference>
<dbReference type="SMART" id="SM00913">
    <property type="entry name" value="IBN_N"/>
    <property type="match status" value="1"/>
</dbReference>
<gene>
    <name evidence="10" type="ORF">SASPL_102711</name>
</gene>
<comment type="similarity">
    <text evidence="3">Belongs to the XPO2/CSE1 family.</text>
</comment>
<comment type="caution">
    <text evidence="10">The sequence shown here is derived from an EMBL/GenBank/DDBJ whole genome shotgun (WGS) entry which is preliminary data.</text>
</comment>
<keyword evidence="4" id="KW-0813">Transport</keyword>
<dbReference type="InterPro" id="IPR016024">
    <property type="entry name" value="ARM-type_fold"/>
</dbReference>
<evidence type="ECO:0000256" key="7">
    <source>
        <dbReference type="ARBA" id="ARBA00023242"/>
    </source>
</evidence>
<feature type="compositionally biased region" description="Basic and acidic residues" evidence="8">
    <location>
        <begin position="695"/>
        <end position="705"/>
    </location>
</feature>
<dbReference type="GO" id="GO:0005635">
    <property type="term" value="C:nuclear envelope"/>
    <property type="evidence" value="ECO:0007669"/>
    <property type="project" value="TreeGrafter"/>
</dbReference>
<comment type="subcellular location">
    <subcellularLocation>
        <location evidence="2">Cytoplasm</location>
    </subcellularLocation>
    <subcellularLocation>
        <location evidence="1">Nucleus</location>
    </subcellularLocation>
</comment>